<dbReference type="RefSeq" id="WP_001049244.1">
    <property type="nucleotide sequence ID" value="NZ_JH792025.1"/>
</dbReference>
<feature type="coiled-coil region" evidence="1">
    <location>
        <begin position="158"/>
        <end position="208"/>
    </location>
</feature>
<protein>
    <recommendedName>
        <fullName evidence="4">DUF3987 domain-containing protein</fullName>
    </recommendedName>
</protein>
<comment type="caution">
    <text evidence="2">The sequence shown here is derived from an EMBL/GenBank/DDBJ whole genome shotgun (WGS) entry which is preliminary data.</text>
</comment>
<evidence type="ECO:0000313" key="2">
    <source>
        <dbReference type="EMBL" id="EJR16200.1"/>
    </source>
</evidence>
<reference evidence="2" key="1">
    <citation type="submission" date="2012-04" db="EMBL/GenBank/DDBJ databases">
        <title>The Genome Sequence of Bacillus cereus VD014.</title>
        <authorList>
            <consortium name="The Broad Institute Genome Sequencing Platform"/>
            <consortium name="The Broad Institute Genome Sequencing Center for Infectious Disease"/>
            <person name="Feldgarden M."/>
            <person name="Van der Auwera G.A."/>
            <person name="Mahillon J."/>
            <person name="Duprez V."/>
            <person name="Timmery S."/>
            <person name="Mattelet C."/>
            <person name="Dierick K."/>
            <person name="Sun M."/>
            <person name="Yu Z."/>
            <person name="Zhu L."/>
            <person name="Hu X."/>
            <person name="Shank E.B."/>
            <person name="Swiecicka I."/>
            <person name="Hansen B.M."/>
            <person name="Andrup L."/>
            <person name="Young S.K."/>
            <person name="Zeng Q."/>
            <person name="Gargeya S."/>
            <person name="Fitzgerald M."/>
            <person name="Haas B."/>
            <person name="Abouelleil A."/>
            <person name="Alvarado L."/>
            <person name="Arachchi H.M."/>
            <person name="Berlin A."/>
            <person name="Chapman S.B."/>
            <person name="Goldberg J."/>
            <person name="Griggs A."/>
            <person name="Gujja S."/>
            <person name="Hansen M."/>
            <person name="Howarth C."/>
            <person name="Imamovic A."/>
            <person name="Larimer J."/>
            <person name="McCowen C."/>
            <person name="Montmayeur A."/>
            <person name="Murphy C."/>
            <person name="Neiman D."/>
            <person name="Pearson M."/>
            <person name="Priest M."/>
            <person name="Roberts A."/>
            <person name="Saif S."/>
            <person name="Shea T."/>
            <person name="Sisk P."/>
            <person name="Sykes S."/>
            <person name="Wortman J."/>
            <person name="Nusbaum C."/>
            <person name="Birren B."/>
        </authorList>
    </citation>
    <scope>NUCLEOTIDE SEQUENCE</scope>
    <source>
        <strain evidence="2">VD014</strain>
    </source>
</reference>
<dbReference type="AlphaFoldDB" id="A0A9W5K3T0"/>
<keyword evidence="1" id="KW-0175">Coiled coil</keyword>
<dbReference type="Proteomes" id="UP000006607">
    <property type="component" value="Unassembled WGS sequence"/>
</dbReference>
<dbReference type="EMBL" id="AHER01000044">
    <property type="protein sequence ID" value="EJR16200.1"/>
    <property type="molecule type" value="Genomic_DNA"/>
</dbReference>
<evidence type="ECO:0000313" key="3">
    <source>
        <dbReference type="Proteomes" id="UP000006607"/>
    </source>
</evidence>
<evidence type="ECO:0008006" key="4">
    <source>
        <dbReference type="Google" id="ProtNLM"/>
    </source>
</evidence>
<evidence type="ECO:0000256" key="1">
    <source>
        <dbReference type="SAM" id="Coils"/>
    </source>
</evidence>
<organism evidence="2 3">
    <name type="scientific">Bacillus cereus (strain VD014)</name>
    <dbReference type="NCBI Taxonomy" id="1053223"/>
    <lineage>
        <taxon>Bacteria</taxon>
        <taxon>Bacillati</taxon>
        <taxon>Bacillota</taxon>
        <taxon>Bacilli</taxon>
        <taxon>Bacillales</taxon>
        <taxon>Bacillaceae</taxon>
        <taxon>Bacillus</taxon>
        <taxon>Bacillus cereus group</taxon>
    </lineage>
</organism>
<name>A0A9W5K3T0_BACC8</name>
<gene>
    <name evidence="2" type="ORF">IIA_04896</name>
</gene>
<dbReference type="Pfam" id="PF13148">
    <property type="entry name" value="DUF3987"/>
    <property type="match status" value="1"/>
</dbReference>
<accession>A0A9W5K3T0</accession>
<sequence length="522" mass="59977">MNLKAIEVARKSLGTEKINSILGTNLPEVTTNEIIPAESKQVNGPTRDWGEIIPFDEYEVPLFPVEVFPKWLRDYIEGVAEQTQTPVDMACMMALSVLSVALAKRYSIQPSKGWYEPLNTYLITFMPPSNRKSSVFKAFTFPLLEHENEENTERRIAIEQSRHEKDVLERIIEDLKKGLVKAKQNQSEEEAEAIQGELNAKIEEMEKSEFVHPIRYFTDDVTPEQLITLMLNNAGRMAVLSAEGGFFDLIKGRYSSNTNIDVYLKGFSQDQITVDRRGRTEKVDDPHLSVGLFAQLDVIKRLPEYFYNRGLMARFLYAVPKSFIGYRKIETAEIREDVQLLYSKQIKRLLNLQCENVVLVLSNEAQVLFNKYRIHMETLMREGNELSYGHFQSWAGKLVGQVARIIALIHIAHHADCGSIPVEISKETVHSTLHASKYFIDHMMATFGLLSEGNTDDDTKFVLKHILKNDREQIPYRDIQQATKKRVKSDKLKVILNELEERNYIQKNKEGKKETIVVSPYL</sequence>
<dbReference type="InterPro" id="IPR025048">
    <property type="entry name" value="DUF3987"/>
</dbReference>
<proteinExistence type="predicted"/>